<name>A0A9P9ID98_9HYPO</name>
<sequence>MTDADDELIVSHYPKRKRISLFNDLGESKIEIPKSVSDDKPTPTDSLKPKPARPSLSNVKGAILGYWRDSPTPDERCKHAVIGFIDVRDRLQTRIQAINSVGESVTDEHPLPPCPLTGESTMSNGCEIAFIQKEDFTTFLHSTFISVSLVKHPDSRFKSPPADFSSSLTKLMLTKRGFETSRMYHLKRTLWITDRIDTAIRARRCP</sequence>
<proteinExistence type="predicted"/>
<comment type="caution">
    <text evidence="2">The sequence shown here is derived from an EMBL/GenBank/DDBJ whole genome shotgun (WGS) entry which is preliminary data.</text>
</comment>
<protein>
    <submittedName>
        <fullName evidence="2">Uncharacterized protein</fullName>
    </submittedName>
</protein>
<reference evidence="2" key="1">
    <citation type="journal article" date="2021" name="Nat. Commun.">
        <title>Genetic determinants of endophytism in the Arabidopsis root mycobiome.</title>
        <authorList>
            <person name="Mesny F."/>
            <person name="Miyauchi S."/>
            <person name="Thiergart T."/>
            <person name="Pickel B."/>
            <person name="Atanasova L."/>
            <person name="Karlsson M."/>
            <person name="Huettel B."/>
            <person name="Barry K.W."/>
            <person name="Haridas S."/>
            <person name="Chen C."/>
            <person name="Bauer D."/>
            <person name="Andreopoulos W."/>
            <person name="Pangilinan J."/>
            <person name="LaButti K."/>
            <person name="Riley R."/>
            <person name="Lipzen A."/>
            <person name="Clum A."/>
            <person name="Drula E."/>
            <person name="Henrissat B."/>
            <person name="Kohler A."/>
            <person name="Grigoriev I.V."/>
            <person name="Martin F.M."/>
            <person name="Hacquard S."/>
        </authorList>
    </citation>
    <scope>NUCLEOTIDE SEQUENCE</scope>
    <source>
        <strain evidence="2">MPI-CAGE-AT-0021</strain>
    </source>
</reference>
<dbReference type="Proteomes" id="UP000717696">
    <property type="component" value="Unassembled WGS sequence"/>
</dbReference>
<organism evidence="2 3">
    <name type="scientific">Dactylonectria estremocensis</name>
    <dbReference type="NCBI Taxonomy" id="1079267"/>
    <lineage>
        <taxon>Eukaryota</taxon>
        <taxon>Fungi</taxon>
        <taxon>Dikarya</taxon>
        <taxon>Ascomycota</taxon>
        <taxon>Pezizomycotina</taxon>
        <taxon>Sordariomycetes</taxon>
        <taxon>Hypocreomycetidae</taxon>
        <taxon>Hypocreales</taxon>
        <taxon>Nectriaceae</taxon>
        <taxon>Dactylonectria</taxon>
    </lineage>
</organism>
<feature type="compositionally biased region" description="Basic and acidic residues" evidence="1">
    <location>
        <begin position="31"/>
        <end position="42"/>
    </location>
</feature>
<feature type="region of interest" description="Disordered" evidence="1">
    <location>
        <begin position="31"/>
        <end position="55"/>
    </location>
</feature>
<evidence type="ECO:0000313" key="3">
    <source>
        <dbReference type="Proteomes" id="UP000717696"/>
    </source>
</evidence>
<gene>
    <name evidence="2" type="ORF">B0J13DRAFT_533401</name>
</gene>
<evidence type="ECO:0000256" key="1">
    <source>
        <dbReference type="SAM" id="MobiDB-lite"/>
    </source>
</evidence>
<dbReference type="EMBL" id="JAGMUU010000038">
    <property type="protein sequence ID" value="KAH7115519.1"/>
    <property type="molecule type" value="Genomic_DNA"/>
</dbReference>
<keyword evidence="3" id="KW-1185">Reference proteome</keyword>
<accession>A0A9P9ID98</accession>
<evidence type="ECO:0000313" key="2">
    <source>
        <dbReference type="EMBL" id="KAH7115519.1"/>
    </source>
</evidence>
<dbReference type="AlphaFoldDB" id="A0A9P9ID98"/>
<dbReference type="OrthoDB" id="5235778at2759"/>